<evidence type="ECO:0000259" key="6">
    <source>
        <dbReference type="PROSITE" id="PS50887"/>
    </source>
</evidence>
<dbReference type="PROSITE" id="PS50113">
    <property type="entry name" value="PAC"/>
    <property type="match status" value="3"/>
</dbReference>
<dbReference type="FunFam" id="3.20.20.450:FF:000001">
    <property type="entry name" value="Cyclic di-GMP phosphodiesterase yahA"/>
    <property type="match status" value="1"/>
</dbReference>
<dbReference type="GO" id="GO:0071732">
    <property type="term" value="P:cellular response to nitric oxide"/>
    <property type="evidence" value="ECO:0007669"/>
    <property type="project" value="UniProtKB-ARBA"/>
</dbReference>
<dbReference type="Pfam" id="PF00990">
    <property type="entry name" value="GGDEF"/>
    <property type="match status" value="1"/>
</dbReference>
<dbReference type="Gene3D" id="3.30.450.40">
    <property type="match status" value="1"/>
</dbReference>
<dbReference type="CDD" id="cd18774">
    <property type="entry name" value="PDC2_HK_sensor"/>
    <property type="match status" value="1"/>
</dbReference>
<proteinExistence type="predicted"/>
<dbReference type="InterPro" id="IPR035965">
    <property type="entry name" value="PAS-like_dom_sf"/>
</dbReference>
<dbReference type="InterPro" id="IPR003018">
    <property type="entry name" value="GAF"/>
</dbReference>
<dbReference type="PROSITE" id="PS50883">
    <property type="entry name" value="EAL"/>
    <property type="match status" value="1"/>
</dbReference>
<dbReference type="InterPro" id="IPR000700">
    <property type="entry name" value="PAS-assoc_C"/>
</dbReference>
<feature type="transmembrane region" description="Helical" evidence="2">
    <location>
        <begin position="53"/>
        <end position="71"/>
    </location>
</feature>
<feature type="domain" description="PAS" evidence="3">
    <location>
        <begin position="858"/>
        <end position="904"/>
    </location>
</feature>
<gene>
    <name evidence="7" type="ORF">IPJ48_15005</name>
</gene>
<evidence type="ECO:0000313" key="7">
    <source>
        <dbReference type="EMBL" id="MBK7424273.1"/>
    </source>
</evidence>
<feature type="domain" description="PAC" evidence="4">
    <location>
        <begin position="931"/>
        <end position="983"/>
    </location>
</feature>
<keyword evidence="2" id="KW-0812">Transmembrane</keyword>
<evidence type="ECO:0000313" key="8">
    <source>
        <dbReference type="Proteomes" id="UP000886602"/>
    </source>
</evidence>
<dbReference type="SMART" id="SM00086">
    <property type="entry name" value="PAC"/>
    <property type="match status" value="3"/>
</dbReference>
<dbReference type="Gene3D" id="3.30.70.270">
    <property type="match status" value="1"/>
</dbReference>
<name>A0A9D7FE63_9RHOO</name>
<feature type="domain" description="PAC" evidence="4">
    <location>
        <begin position="809"/>
        <end position="861"/>
    </location>
</feature>
<dbReference type="NCBIfam" id="TIGR00254">
    <property type="entry name" value="GGDEF"/>
    <property type="match status" value="1"/>
</dbReference>
<dbReference type="SUPFAM" id="SSF55073">
    <property type="entry name" value="Nucleotide cyclase"/>
    <property type="match status" value="1"/>
</dbReference>
<dbReference type="SMART" id="SM00052">
    <property type="entry name" value="EAL"/>
    <property type="match status" value="1"/>
</dbReference>
<dbReference type="Proteomes" id="UP000886602">
    <property type="component" value="Unassembled WGS sequence"/>
</dbReference>
<feature type="transmembrane region" description="Helical" evidence="2">
    <location>
        <begin position="20"/>
        <end position="41"/>
    </location>
</feature>
<feature type="domain" description="PAS" evidence="3">
    <location>
        <begin position="455"/>
        <end position="497"/>
    </location>
</feature>
<dbReference type="SMART" id="SM00065">
    <property type="entry name" value="GAF"/>
    <property type="match status" value="1"/>
</dbReference>
<dbReference type="SMART" id="SM00091">
    <property type="entry name" value="PAS"/>
    <property type="match status" value="3"/>
</dbReference>
<dbReference type="PANTHER" id="PTHR44757">
    <property type="entry name" value="DIGUANYLATE CYCLASE DGCP"/>
    <property type="match status" value="1"/>
</dbReference>
<dbReference type="InterPro" id="IPR043128">
    <property type="entry name" value="Rev_trsase/Diguanyl_cyclase"/>
</dbReference>
<protein>
    <submittedName>
        <fullName evidence="7">EAL domain-containing protein</fullName>
    </submittedName>
</protein>
<dbReference type="EMBL" id="JADJNC010000026">
    <property type="protein sequence ID" value="MBK7424273.1"/>
    <property type="molecule type" value="Genomic_DNA"/>
</dbReference>
<dbReference type="InterPro" id="IPR000014">
    <property type="entry name" value="PAS"/>
</dbReference>
<dbReference type="Pfam" id="PF00563">
    <property type="entry name" value="EAL"/>
    <property type="match status" value="1"/>
</dbReference>
<dbReference type="InterPro" id="IPR013655">
    <property type="entry name" value="PAS_fold_3"/>
</dbReference>
<dbReference type="InterPro" id="IPR001610">
    <property type="entry name" value="PAC"/>
</dbReference>
<dbReference type="GO" id="GO:0071111">
    <property type="term" value="F:cyclic-guanylate-specific phosphodiesterase activity"/>
    <property type="evidence" value="ECO:0007669"/>
    <property type="project" value="UniProtKB-EC"/>
</dbReference>
<dbReference type="SUPFAM" id="SSF55785">
    <property type="entry name" value="PYP-like sensor domain (PAS domain)"/>
    <property type="match status" value="3"/>
</dbReference>
<keyword evidence="2" id="KW-0472">Membrane</keyword>
<sequence length="1413" mass="157851">MNQPPDSPPRSRRFKPVGIALLYAAFGALWIVASGLLLTFSVDDPVLQGRIELAKGLLFVVVTSGLLYLVLRHLQDPDPYTGPARPLSITHEAPLPARVRWRLPAFAALLALVPLAGFVVTRVQGPQLEREAFANLQAIADLKAGQIENWLDERRNDGVTIMSSKSFIEQVAALQQAGGSALRDDIRSRLIAAMDAKQYTDALLVDVQGKPLIEIGSFQQLPAQTAALLPTVLASAQPRHSEIFAEADGHLHLDLVIPLLRAEQGGRQPVGAVVLRLRPEHFLFPFIQHWPTASASGETLLVRRDGDSVLFINELRHRQGAGLTLRLPISRTDYPAAFAVSEMRSGTRQGRDYRGVPVFTAYRPVSGTDWVIVAKLDRDEVLAPLRELAFWVSLITLLAITTVGTVLLLLWRQRGRNLQLEMQAKSDRLLRQFYDLPFIGLVISSPTKKSWLQCNDRLCEILGYPRREMVQMTWQEMIHPEELATNGAEFERIISGEYEGQTLETRFLRKDGEAVPVAVQVKCVRNASNAPEYLFITVQDITERKLAEAKIRRLTNIYAALSECNQAIVRCSTAEELFPQICRFAVQFGGMKMAWVGLLDPDTLRVQPVASFGEGTAFLQDMRVSADAESPFGKGATGTSIRELKPVWIQDYLNDPRTVAWHEWAAHAGFGAVAALPLTRNDIAIGALVLYAGEANSFEEDVRNLLAEMALDISYALTSYAKEAERRRMEVALRESESRFRDLYEKAPLAYQSLDIAGNILEVNEAWLALLGRSRDEVIGHFIGDFLTDVSIRTLENEFPKFQQEGRVDGPLFHFVHKDGSQRLLMVNGQIARDNEGNFLRTHCIMSDLTARLESEEQLRLAAQVFEQSAEGIIITDAEQNIVLVNRAFSDISGYSAGEALGQNPRILSSGHHDAIFYRDMWESIRTLGHWQGELWNRRKDGNIYPELVSISQVLDSDGRVSHYVGIFSDISEHKVNEAHIQRLAHFDALTGLPNRNLLADRVAQALSRMERNSESLALVFLDLDRFKNVNDSLGHRIGDELLIQVAERLQSDLRDEDTVSRLGGDEFILVLPDTSADGAAHVAEKVLQSVSLPYRIGPHELTITPSLGIAMYPADGQTYETLSMCADAAMYRAKQGGRHTFRFFTREMQERSERTLQLENALRRALELDQLQLHFQPQLALESKRIIGVEALLRWQHPELGQVAPSDFIPVAEESGLILPIGEWVLRTAVRQMKAWMNAGMSPIVMAVNLSAVQFRQARLPELVSHILDEFKLPPPCLELELTEGVAMDDPLAAIAVMDDLHARGIRMSIDDFGTGYSSLSYLKRFKVYKLKIDQSFVREISCDAEGEAIVEAIIGLARSLGLQTIAEGVETADQRDFLSENGCNEVQGYFFARPMPADQFEAFVRSYRPPA</sequence>
<dbReference type="InterPro" id="IPR001633">
    <property type="entry name" value="EAL_dom"/>
</dbReference>
<feature type="domain" description="GGDEF" evidence="6">
    <location>
        <begin position="1015"/>
        <end position="1147"/>
    </location>
</feature>
<dbReference type="Gene3D" id="3.20.20.450">
    <property type="entry name" value="EAL domain"/>
    <property type="match status" value="1"/>
</dbReference>
<dbReference type="InterPro" id="IPR035919">
    <property type="entry name" value="EAL_sf"/>
</dbReference>
<dbReference type="Gene3D" id="3.30.450.20">
    <property type="entry name" value="PAS domain"/>
    <property type="match status" value="4"/>
</dbReference>
<dbReference type="SUPFAM" id="SSF141868">
    <property type="entry name" value="EAL domain-like"/>
    <property type="match status" value="1"/>
</dbReference>
<dbReference type="InterPro" id="IPR000160">
    <property type="entry name" value="GGDEF_dom"/>
</dbReference>
<feature type="domain" description="EAL" evidence="5">
    <location>
        <begin position="1156"/>
        <end position="1410"/>
    </location>
</feature>
<dbReference type="CDD" id="cd01948">
    <property type="entry name" value="EAL"/>
    <property type="match status" value="1"/>
</dbReference>
<dbReference type="PANTHER" id="PTHR44757:SF2">
    <property type="entry name" value="BIOFILM ARCHITECTURE MAINTENANCE PROTEIN MBAA"/>
    <property type="match status" value="1"/>
</dbReference>
<dbReference type="NCBIfam" id="TIGR00229">
    <property type="entry name" value="sensory_box"/>
    <property type="match status" value="3"/>
</dbReference>
<evidence type="ECO:0000259" key="4">
    <source>
        <dbReference type="PROSITE" id="PS50113"/>
    </source>
</evidence>
<dbReference type="SUPFAM" id="SSF55781">
    <property type="entry name" value="GAF domain-like"/>
    <property type="match status" value="1"/>
</dbReference>
<accession>A0A9D7FE63</accession>
<dbReference type="CDD" id="cd01949">
    <property type="entry name" value="GGDEF"/>
    <property type="match status" value="1"/>
</dbReference>
<feature type="transmembrane region" description="Helical" evidence="2">
    <location>
        <begin position="388"/>
        <end position="411"/>
    </location>
</feature>
<dbReference type="Pfam" id="PF13426">
    <property type="entry name" value="PAS_9"/>
    <property type="match status" value="2"/>
</dbReference>
<dbReference type="InterPro" id="IPR029787">
    <property type="entry name" value="Nucleotide_cyclase"/>
</dbReference>
<dbReference type="Pfam" id="PF08447">
    <property type="entry name" value="PAS_3"/>
    <property type="match status" value="1"/>
</dbReference>
<comment type="catalytic activity">
    <reaction evidence="1">
        <text>3',3'-c-di-GMP + H2O = 5'-phosphoguanylyl(3'-&gt;5')guanosine + H(+)</text>
        <dbReference type="Rhea" id="RHEA:24902"/>
        <dbReference type="ChEBI" id="CHEBI:15377"/>
        <dbReference type="ChEBI" id="CHEBI:15378"/>
        <dbReference type="ChEBI" id="CHEBI:58754"/>
        <dbReference type="ChEBI" id="CHEBI:58805"/>
        <dbReference type="EC" id="3.1.4.52"/>
    </reaction>
    <physiologicalReaction direction="left-to-right" evidence="1">
        <dbReference type="Rhea" id="RHEA:24903"/>
    </physiologicalReaction>
</comment>
<dbReference type="InterPro" id="IPR052155">
    <property type="entry name" value="Biofilm_reg_signaling"/>
</dbReference>
<evidence type="ECO:0000256" key="2">
    <source>
        <dbReference type="SAM" id="Phobius"/>
    </source>
</evidence>
<evidence type="ECO:0000259" key="5">
    <source>
        <dbReference type="PROSITE" id="PS50883"/>
    </source>
</evidence>
<dbReference type="CDD" id="cd00130">
    <property type="entry name" value="PAS"/>
    <property type="match status" value="3"/>
</dbReference>
<dbReference type="PROSITE" id="PS50887">
    <property type="entry name" value="GGDEF"/>
    <property type="match status" value="1"/>
</dbReference>
<dbReference type="SMART" id="SM00267">
    <property type="entry name" value="GGDEF"/>
    <property type="match status" value="1"/>
</dbReference>
<dbReference type="FunFam" id="3.30.70.270:FF:000001">
    <property type="entry name" value="Diguanylate cyclase domain protein"/>
    <property type="match status" value="1"/>
</dbReference>
<evidence type="ECO:0000259" key="3">
    <source>
        <dbReference type="PROSITE" id="PS50112"/>
    </source>
</evidence>
<comment type="caution">
    <text evidence="7">The sequence shown here is derived from an EMBL/GenBank/DDBJ whole genome shotgun (WGS) entry which is preliminary data.</text>
</comment>
<dbReference type="InterPro" id="IPR029016">
    <property type="entry name" value="GAF-like_dom_sf"/>
</dbReference>
<reference evidence="7" key="1">
    <citation type="submission" date="2020-10" db="EMBL/GenBank/DDBJ databases">
        <title>Connecting structure to function with the recovery of over 1000 high-quality activated sludge metagenome-assembled genomes encoding full-length rRNA genes using long-read sequencing.</title>
        <authorList>
            <person name="Singleton C.M."/>
            <person name="Petriglieri F."/>
            <person name="Kristensen J.M."/>
            <person name="Kirkegaard R.H."/>
            <person name="Michaelsen T.Y."/>
            <person name="Andersen M.H."/>
            <person name="Karst S.M."/>
            <person name="Dueholm M.S."/>
            <person name="Nielsen P.H."/>
            <person name="Albertsen M."/>
        </authorList>
    </citation>
    <scope>NUCLEOTIDE SEQUENCE</scope>
    <source>
        <strain evidence="7">EsbW_18-Q3-R4-48_MAXAC.044</strain>
    </source>
</reference>
<feature type="domain" description="PAS" evidence="3">
    <location>
        <begin position="736"/>
        <end position="780"/>
    </location>
</feature>
<feature type="transmembrane region" description="Helical" evidence="2">
    <location>
        <begin position="101"/>
        <end position="120"/>
    </location>
</feature>
<organism evidence="7 8">
    <name type="scientific">Candidatus Propionivibrio dominans</name>
    <dbReference type="NCBI Taxonomy" id="2954373"/>
    <lineage>
        <taxon>Bacteria</taxon>
        <taxon>Pseudomonadati</taxon>
        <taxon>Pseudomonadota</taxon>
        <taxon>Betaproteobacteria</taxon>
        <taxon>Rhodocyclales</taxon>
        <taxon>Rhodocyclaceae</taxon>
        <taxon>Propionivibrio</taxon>
    </lineage>
</organism>
<keyword evidence="2" id="KW-1133">Transmembrane helix</keyword>
<dbReference type="Pfam" id="PF13185">
    <property type="entry name" value="GAF_2"/>
    <property type="match status" value="1"/>
</dbReference>
<dbReference type="PROSITE" id="PS50112">
    <property type="entry name" value="PAS"/>
    <property type="match status" value="3"/>
</dbReference>
<evidence type="ECO:0000256" key="1">
    <source>
        <dbReference type="ARBA" id="ARBA00051114"/>
    </source>
</evidence>
<feature type="domain" description="PAC" evidence="4">
    <location>
        <begin position="501"/>
        <end position="553"/>
    </location>
</feature>